<comment type="caution">
    <text evidence="1">The sequence shown here is derived from an EMBL/GenBank/DDBJ whole genome shotgun (WGS) entry which is preliminary data.</text>
</comment>
<evidence type="ECO:0000313" key="1">
    <source>
        <dbReference type="EMBL" id="OUN89826.1"/>
    </source>
</evidence>
<dbReference type="Proteomes" id="UP000195781">
    <property type="component" value="Unassembled WGS sequence"/>
</dbReference>
<proteinExistence type="predicted"/>
<accession>A0A1Y3XW70</accession>
<gene>
    <name evidence="1" type="ORF">B5G02_00270</name>
</gene>
<dbReference type="OrthoDB" id="3181111at2"/>
<evidence type="ECO:0000313" key="2">
    <source>
        <dbReference type="Proteomes" id="UP000195781"/>
    </source>
</evidence>
<dbReference type="EMBL" id="NFIE01000001">
    <property type="protein sequence ID" value="OUN89826.1"/>
    <property type="molecule type" value="Genomic_DNA"/>
</dbReference>
<reference evidence="2" key="1">
    <citation type="submission" date="2017-04" db="EMBL/GenBank/DDBJ databases">
        <title>Function of individual gut microbiota members based on whole genome sequencing of pure cultures obtained from chicken caecum.</title>
        <authorList>
            <person name="Medvecky M."/>
            <person name="Cejkova D."/>
            <person name="Polansky O."/>
            <person name="Karasova D."/>
            <person name="Kubasova T."/>
            <person name="Cizek A."/>
            <person name="Rychlik I."/>
        </authorList>
    </citation>
    <scope>NUCLEOTIDE SEQUENCE [LARGE SCALE GENOMIC DNA]</scope>
    <source>
        <strain evidence="2">An5</strain>
    </source>
</reference>
<dbReference type="AlphaFoldDB" id="A0A1Y3XW70"/>
<keyword evidence="2" id="KW-1185">Reference proteome</keyword>
<sequence>MAYDPIQEDCLRLIFGAIRREHVYPVDNAPFIAARMEDYQHDPARLITTDADRAFHLVALAAEAIDYRLPFIADDVEADKLAATAEAQLREACQLDPANWDAQRMLAALTAPANDDYVSYLLDERGAVQEATERAAREARDPYDQEYARDLGKRGLIRWLAALSSRALIAGRYRLSLQTAEECLALAADDPADVRRTAMLALAKLECTRDDLKRFRQGHPASYRSKSPARRRHHLSEKAPDAWELIAELAIAYHELDLSGATRALRSLLAAYDHAAEALYYQAEFPDGLYARVNVVPGSEDELILALSEATPLLQEGIGAPDNAGLAVWVATHDLVQGALERSDRRAGARRGGEMGGN</sequence>
<protein>
    <submittedName>
        <fullName evidence="1">Uncharacterized protein</fullName>
    </submittedName>
</protein>
<organism evidence="1 2">
    <name type="scientific">[Collinsella] massiliensis</name>
    <dbReference type="NCBI Taxonomy" id="1232426"/>
    <lineage>
        <taxon>Bacteria</taxon>
        <taxon>Bacillati</taxon>
        <taxon>Actinomycetota</taxon>
        <taxon>Coriobacteriia</taxon>
        <taxon>Coriobacteriales</taxon>
        <taxon>Coriobacteriaceae</taxon>
        <taxon>Enorma</taxon>
    </lineage>
</organism>
<dbReference type="RefSeq" id="WP_094334713.1">
    <property type="nucleotide sequence ID" value="NZ_NFIE01000001.1"/>
</dbReference>
<name>A0A1Y3XW70_9ACTN</name>